<accession>A0A0D2H1U5</accession>
<organism evidence="2 3">
    <name type="scientific">Fonsecaea multimorphosa CBS 102226</name>
    <dbReference type="NCBI Taxonomy" id="1442371"/>
    <lineage>
        <taxon>Eukaryota</taxon>
        <taxon>Fungi</taxon>
        <taxon>Dikarya</taxon>
        <taxon>Ascomycota</taxon>
        <taxon>Pezizomycotina</taxon>
        <taxon>Eurotiomycetes</taxon>
        <taxon>Chaetothyriomycetidae</taxon>
        <taxon>Chaetothyriales</taxon>
        <taxon>Herpotrichiellaceae</taxon>
        <taxon>Fonsecaea</taxon>
    </lineage>
</organism>
<dbReference type="VEuPathDB" id="FungiDB:Z520_08503"/>
<dbReference type="GeneID" id="27714249"/>
<evidence type="ECO:0008006" key="4">
    <source>
        <dbReference type="Google" id="ProtNLM"/>
    </source>
</evidence>
<keyword evidence="3" id="KW-1185">Reference proteome</keyword>
<feature type="region of interest" description="Disordered" evidence="1">
    <location>
        <begin position="69"/>
        <end position="95"/>
    </location>
</feature>
<dbReference type="AlphaFoldDB" id="A0A0D2H1U5"/>
<feature type="compositionally biased region" description="Low complexity" evidence="1">
    <location>
        <begin position="84"/>
        <end position="95"/>
    </location>
</feature>
<evidence type="ECO:0000313" key="3">
    <source>
        <dbReference type="Proteomes" id="UP000053411"/>
    </source>
</evidence>
<feature type="compositionally biased region" description="Basic and acidic residues" evidence="1">
    <location>
        <begin position="71"/>
        <end position="82"/>
    </location>
</feature>
<dbReference type="Proteomes" id="UP000053411">
    <property type="component" value="Unassembled WGS sequence"/>
</dbReference>
<dbReference type="RefSeq" id="XP_016629918.1">
    <property type="nucleotide sequence ID" value="XM_016778999.1"/>
</dbReference>
<evidence type="ECO:0000256" key="1">
    <source>
        <dbReference type="SAM" id="MobiDB-lite"/>
    </source>
</evidence>
<protein>
    <recommendedName>
        <fullName evidence="4">Transcription factor domain-containing protein</fullName>
    </recommendedName>
</protein>
<reference evidence="2 3" key="1">
    <citation type="submission" date="2015-01" db="EMBL/GenBank/DDBJ databases">
        <title>The Genome Sequence of Fonsecaea multimorphosa CBS 102226.</title>
        <authorList>
            <consortium name="The Broad Institute Genomics Platform"/>
            <person name="Cuomo C."/>
            <person name="de Hoog S."/>
            <person name="Gorbushina A."/>
            <person name="Stielow B."/>
            <person name="Teixiera M."/>
            <person name="Abouelleil A."/>
            <person name="Chapman S.B."/>
            <person name="Priest M."/>
            <person name="Young S.K."/>
            <person name="Wortman J."/>
            <person name="Nusbaum C."/>
            <person name="Birren B."/>
        </authorList>
    </citation>
    <scope>NUCLEOTIDE SEQUENCE [LARGE SCALE GENOMIC DNA]</scope>
    <source>
        <strain evidence="2 3">CBS 102226</strain>
    </source>
</reference>
<gene>
    <name evidence="2" type="ORF">Z520_08503</name>
</gene>
<name>A0A0D2H1U5_9EURO</name>
<dbReference type="EMBL" id="KN848080">
    <property type="protein sequence ID" value="KIX95795.1"/>
    <property type="molecule type" value="Genomic_DNA"/>
</dbReference>
<sequence>MQAGTFIVFSLITDTEHRRAPTKAVSSHTRDAELESAFIRSHVAHVKHARRRLGTPGSFNLWPRSRQFVRPKRDDRESRPERQTSPPLLATPSTPYERSESELLQWYFDHICLVRGTGDSPAQTFWEVIVPQMAWHEQCIKHAFLAQASAMKVYTDKRWGRSYFYRSLKYQNSAVQQLARNSIDIPTLLAAATILSVGCMYMNEWEQVYQHSLAVLKLSNALDSKVTDELKPALNYARQLCEDVLDAYCAITGTVLPRSVRRLGHEVVGKGAATAVSNPYPESVTTAQGGSYCPSEFGAQGSTTAKERQQMFFDSLMGLAVTQHDLHHIIKALQCPIMSPGYQHLLHTNLMMATLNFALSTLTKVAWLYNRWTSETYQRQYLTNNQRRELLHLRGCLQSYANSQTQDNKFETYLAWLVSPVPLFREINAFASLLDADRQSFLDDASDHPGRLENNHWTQPTPSDEFPVLRIRHFSYTFVPIVAGEDPRLRQDIWEWLSVT</sequence>
<evidence type="ECO:0000313" key="2">
    <source>
        <dbReference type="EMBL" id="KIX95795.1"/>
    </source>
</evidence>
<proteinExistence type="predicted"/>